<proteinExistence type="predicted"/>
<keyword evidence="1" id="KW-0813">Transport</keyword>
<dbReference type="Gene3D" id="1.20.120.10">
    <property type="entry name" value="Cytochrome c/b562"/>
    <property type="match status" value="1"/>
</dbReference>
<dbReference type="PIRSF" id="PIRSF000027">
    <property type="entry name" value="Cytc_c_prime"/>
    <property type="match status" value="1"/>
</dbReference>
<dbReference type="EMBL" id="CP036501">
    <property type="protein sequence ID" value="UZP75110.1"/>
    <property type="molecule type" value="Genomic_DNA"/>
</dbReference>
<evidence type="ECO:0000256" key="6">
    <source>
        <dbReference type="SAM" id="SignalP"/>
    </source>
</evidence>
<dbReference type="Proteomes" id="UP001317963">
    <property type="component" value="Chromosome"/>
</dbReference>
<evidence type="ECO:0000313" key="7">
    <source>
        <dbReference type="EMBL" id="UZP75110.1"/>
    </source>
</evidence>
<dbReference type="PRINTS" id="PR00608">
    <property type="entry name" value="CYTCHROMECII"/>
</dbReference>
<gene>
    <name evidence="7" type="ORF">E0F26_10335</name>
</gene>
<reference evidence="7 8" key="1">
    <citation type="submission" date="2019-02" db="EMBL/GenBank/DDBJ databases">
        <title>Halieaceae_genomes.</title>
        <authorList>
            <person name="Li S.-H."/>
        </authorList>
    </citation>
    <scope>NUCLEOTIDE SEQUENCE [LARGE SCALE GENOMIC DNA]</scope>
    <source>
        <strain evidence="7 8">JH123</strain>
    </source>
</reference>
<dbReference type="RefSeq" id="WP_279241582.1">
    <property type="nucleotide sequence ID" value="NZ_CP036501.1"/>
</dbReference>
<feature type="signal peptide" evidence="6">
    <location>
        <begin position="1"/>
        <end position="24"/>
    </location>
</feature>
<keyword evidence="4" id="KW-0249">Electron transport</keyword>
<evidence type="ECO:0000256" key="3">
    <source>
        <dbReference type="ARBA" id="ARBA00022723"/>
    </source>
</evidence>
<keyword evidence="8" id="KW-1185">Reference proteome</keyword>
<protein>
    <submittedName>
        <fullName evidence="7">Cytochrome c</fullName>
    </submittedName>
</protein>
<dbReference type="InterPro" id="IPR012127">
    <property type="entry name" value="Cyt_c_prime"/>
</dbReference>
<keyword evidence="2" id="KW-0349">Heme</keyword>
<sequence length="157" mass="16839">MKNARLKTILTVSLSAAIALPALAHIERSEPLQSLRQSYFALVGMTFGPMGDMVKGKIEWNGDQFATWANDLAAISSVSVERGFAPGSDKGKTRAKPAIWENPEDFAEKLAALRTEAAALSAAAKSGDKAAAVAQFKKTGGTCKACHDEYKARNYLY</sequence>
<dbReference type="InterPro" id="IPR015984">
    <property type="entry name" value="Cyt_c_prime_subgr"/>
</dbReference>
<feature type="chain" id="PRO_5045307369" evidence="6">
    <location>
        <begin position="25"/>
        <end position="157"/>
    </location>
</feature>
<keyword evidence="6" id="KW-0732">Signal</keyword>
<dbReference type="SUPFAM" id="SSF47175">
    <property type="entry name" value="Cytochromes"/>
    <property type="match status" value="1"/>
</dbReference>
<keyword evidence="5" id="KW-0408">Iron</keyword>
<evidence type="ECO:0000256" key="5">
    <source>
        <dbReference type="ARBA" id="ARBA00023004"/>
    </source>
</evidence>
<dbReference type="InterPro" id="IPR002321">
    <property type="entry name" value="Cyt_c_II"/>
</dbReference>
<evidence type="ECO:0000256" key="1">
    <source>
        <dbReference type="ARBA" id="ARBA00022448"/>
    </source>
</evidence>
<keyword evidence="3" id="KW-0479">Metal-binding</keyword>
<evidence type="ECO:0000256" key="2">
    <source>
        <dbReference type="ARBA" id="ARBA00022617"/>
    </source>
</evidence>
<evidence type="ECO:0000256" key="4">
    <source>
        <dbReference type="ARBA" id="ARBA00022982"/>
    </source>
</evidence>
<dbReference type="InterPro" id="IPR010980">
    <property type="entry name" value="Cyt_c/b562"/>
</dbReference>
<accession>A0ABY6Q977</accession>
<dbReference type="Pfam" id="PF01322">
    <property type="entry name" value="Cytochrom_C_2"/>
    <property type="match status" value="1"/>
</dbReference>
<evidence type="ECO:0000313" key="8">
    <source>
        <dbReference type="Proteomes" id="UP001317963"/>
    </source>
</evidence>
<organism evidence="7 8">
    <name type="scientific">Candidatus Paraluminiphilus aquimaris</name>
    <dbReference type="NCBI Taxonomy" id="2518994"/>
    <lineage>
        <taxon>Bacteria</taxon>
        <taxon>Pseudomonadati</taxon>
        <taxon>Pseudomonadota</taxon>
        <taxon>Gammaproteobacteria</taxon>
        <taxon>Cellvibrionales</taxon>
        <taxon>Halieaceae</taxon>
        <taxon>Candidatus Paraluminiphilus</taxon>
    </lineage>
</organism>
<dbReference type="PROSITE" id="PS51009">
    <property type="entry name" value="CYTCII"/>
    <property type="match status" value="1"/>
</dbReference>
<name>A0ABY6Q977_9GAMM</name>